<evidence type="ECO:0000256" key="1">
    <source>
        <dbReference type="ARBA" id="ARBA00002724"/>
    </source>
</evidence>
<evidence type="ECO:0000256" key="9">
    <source>
        <dbReference type="ARBA" id="ARBA00022884"/>
    </source>
</evidence>
<organism evidence="14">
    <name type="scientific">marine metagenome</name>
    <dbReference type="NCBI Taxonomy" id="408172"/>
    <lineage>
        <taxon>unclassified sequences</taxon>
        <taxon>metagenomes</taxon>
        <taxon>ecological metagenomes</taxon>
    </lineage>
</organism>
<evidence type="ECO:0000256" key="2">
    <source>
        <dbReference type="ARBA" id="ARBA00004496"/>
    </source>
</evidence>
<comment type="catalytic activity">
    <reaction evidence="12">
        <text>cytidine(967) in 16S rRNA + S-adenosyl-L-methionine = 5-methylcytidine(967) in 16S rRNA + S-adenosyl-L-homocysteine + H(+)</text>
        <dbReference type="Rhea" id="RHEA:42748"/>
        <dbReference type="Rhea" id="RHEA-COMP:10219"/>
        <dbReference type="Rhea" id="RHEA-COMP:10220"/>
        <dbReference type="ChEBI" id="CHEBI:15378"/>
        <dbReference type="ChEBI" id="CHEBI:57856"/>
        <dbReference type="ChEBI" id="CHEBI:59789"/>
        <dbReference type="ChEBI" id="CHEBI:74483"/>
        <dbReference type="ChEBI" id="CHEBI:82748"/>
        <dbReference type="EC" id="2.1.1.176"/>
    </reaction>
</comment>
<dbReference type="InterPro" id="IPR035926">
    <property type="entry name" value="NusB-like_sf"/>
</dbReference>
<sequence>MSRFDTSDDKITILVERLCNKYGLSLSEQKRSRVIINEVIRNKGILDYIIEKCSSKKINQIQPELRSILRIGCYELIFDDFVPDFAAIHSAVELGKTSINKKSGSMVNAVLRNIQRKQRKDPAWVKSIINNNVELAYPSWLVKKWKKQFGLTITEKLCVSFLNKSPMFLRVNEDLLEINEAINYLDQAGIKLKQHDVFTNFLEVTIGQDKVINSELFDSGIISIQDPASGAVVELIDPQKGESILDVCAAPGTKSLLMAQKVGPDGIIYASDKNESRVKKGASDIKRHKYKNINWSVLDASKDKFPLSKKILIDAPCTGTGVIGRRPDIKWRIKNKNIHYMKKVQLAILNHMSKFLEPGGRIVYATCSLEPEENINVVKNFLFNHKDFTLVPSNAFLPKHWVNSDGFLMTMPYKTKSDALFGAVLLKKE</sequence>
<evidence type="ECO:0000256" key="8">
    <source>
        <dbReference type="ARBA" id="ARBA00022691"/>
    </source>
</evidence>
<feature type="domain" description="SAM-dependent MTase RsmB/NOP-type" evidence="13">
    <location>
        <begin position="157"/>
        <end position="428"/>
    </location>
</feature>
<dbReference type="NCBIfam" id="NF011494">
    <property type="entry name" value="PRK14902.1"/>
    <property type="match status" value="1"/>
</dbReference>
<keyword evidence="9" id="KW-0694">RNA-binding</keyword>
<dbReference type="Pfam" id="PF01029">
    <property type="entry name" value="NusB"/>
    <property type="match status" value="1"/>
</dbReference>
<protein>
    <recommendedName>
        <fullName evidence="3">16S rRNA (cytosine(967)-C(5))-methyltransferase</fullName>
        <ecNumber evidence="3">2.1.1.176</ecNumber>
    </recommendedName>
    <alternativeName>
        <fullName evidence="10">16S rRNA m5C967 methyltransferase</fullName>
    </alternativeName>
    <alternativeName>
        <fullName evidence="11">rRNA (cytosine-C(5)-)-methyltransferase RsmB</fullName>
    </alternativeName>
</protein>
<evidence type="ECO:0000256" key="3">
    <source>
        <dbReference type="ARBA" id="ARBA00012140"/>
    </source>
</evidence>
<comment type="subcellular location">
    <subcellularLocation>
        <location evidence="2">Cytoplasm</location>
    </subcellularLocation>
</comment>
<gene>
    <name evidence="14" type="ORF">METZ01_LOCUS63686</name>
</gene>
<dbReference type="PANTHER" id="PTHR22807">
    <property type="entry name" value="NOP2 YEAST -RELATED NOL1/NOP2/FMU SUN DOMAIN-CONTAINING"/>
    <property type="match status" value="1"/>
</dbReference>
<evidence type="ECO:0000313" key="14">
    <source>
        <dbReference type="EMBL" id="SVA10832.1"/>
    </source>
</evidence>
<evidence type="ECO:0000256" key="7">
    <source>
        <dbReference type="ARBA" id="ARBA00022679"/>
    </source>
</evidence>
<dbReference type="InterPro" id="IPR054728">
    <property type="entry name" value="RsmB-like_ferredoxin"/>
</dbReference>
<dbReference type="EMBL" id="UINC01003980">
    <property type="protein sequence ID" value="SVA10832.1"/>
    <property type="molecule type" value="Genomic_DNA"/>
</dbReference>
<accession>A0A381T3P1</accession>
<evidence type="ECO:0000256" key="10">
    <source>
        <dbReference type="ARBA" id="ARBA00030399"/>
    </source>
</evidence>
<dbReference type="Gene3D" id="3.40.50.150">
    <property type="entry name" value="Vaccinia Virus protein VP39"/>
    <property type="match status" value="1"/>
</dbReference>
<dbReference type="NCBIfam" id="TIGR00563">
    <property type="entry name" value="rsmB"/>
    <property type="match status" value="1"/>
</dbReference>
<dbReference type="Gene3D" id="3.30.70.1170">
    <property type="entry name" value="Sun protein, domain 3"/>
    <property type="match status" value="1"/>
</dbReference>
<keyword evidence="4" id="KW-0963">Cytoplasm</keyword>
<keyword evidence="6" id="KW-0489">Methyltransferase</keyword>
<reference evidence="14" key="1">
    <citation type="submission" date="2018-05" db="EMBL/GenBank/DDBJ databases">
        <authorList>
            <person name="Lanie J.A."/>
            <person name="Ng W.-L."/>
            <person name="Kazmierczak K.M."/>
            <person name="Andrzejewski T.M."/>
            <person name="Davidsen T.M."/>
            <person name="Wayne K.J."/>
            <person name="Tettelin H."/>
            <person name="Glass J.I."/>
            <person name="Rusch D."/>
            <person name="Podicherti R."/>
            <person name="Tsui H.-C.T."/>
            <person name="Winkler M.E."/>
        </authorList>
    </citation>
    <scope>NUCLEOTIDE SEQUENCE</scope>
</reference>
<dbReference type="Gene3D" id="1.10.940.10">
    <property type="entry name" value="NusB-like"/>
    <property type="match status" value="1"/>
</dbReference>
<dbReference type="InterPro" id="IPR029063">
    <property type="entry name" value="SAM-dependent_MTases_sf"/>
</dbReference>
<evidence type="ECO:0000256" key="12">
    <source>
        <dbReference type="ARBA" id="ARBA00047283"/>
    </source>
</evidence>
<dbReference type="SUPFAM" id="SSF53335">
    <property type="entry name" value="S-adenosyl-L-methionine-dependent methyltransferases"/>
    <property type="match status" value="1"/>
</dbReference>
<dbReference type="Pfam" id="PF22458">
    <property type="entry name" value="RsmF-B_ferredox"/>
    <property type="match status" value="1"/>
</dbReference>
<dbReference type="GO" id="GO:0006355">
    <property type="term" value="P:regulation of DNA-templated transcription"/>
    <property type="evidence" value="ECO:0007669"/>
    <property type="project" value="InterPro"/>
</dbReference>
<proteinExistence type="predicted"/>
<evidence type="ECO:0000256" key="11">
    <source>
        <dbReference type="ARBA" id="ARBA00031088"/>
    </source>
</evidence>
<dbReference type="InterPro" id="IPR023267">
    <property type="entry name" value="RCMT"/>
</dbReference>
<evidence type="ECO:0000256" key="6">
    <source>
        <dbReference type="ARBA" id="ARBA00022603"/>
    </source>
</evidence>
<evidence type="ECO:0000256" key="5">
    <source>
        <dbReference type="ARBA" id="ARBA00022552"/>
    </source>
</evidence>
<dbReference type="InterPro" id="IPR001678">
    <property type="entry name" value="MeTrfase_RsmB-F_NOP2_dom"/>
</dbReference>
<dbReference type="PRINTS" id="PR02008">
    <property type="entry name" value="RCMTFAMILY"/>
</dbReference>
<name>A0A381T3P1_9ZZZZ</name>
<dbReference type="CDD" id="cd02440">
    <property type="entry name" value="AdoMet_MTases"/>
    <property type="match status" value="1"/>
</dbReference>
<dbReference type="EC" id="2.1.1.176" evidence="3"/>
<dbReference type="PROSITE" id="PS51686">
    <property type="entry name" value="SAM_MT_RSMB_NOP"/>
    <property type="match status" value="1"/>
</dbReference>
<evidence type="ECO:0000256" key="4">
    <source>
        <dbReference type="ARBA" id="ARBA00022490"/>
    </source>
</evidence>
<dbReference type="InterPro" id="IPR049560">
    <property type="entry name" value="MeTrfase_RsmB-F_NOP2_cat"/>
</dbReference>
<dbReference type="Pfam" id="PF01189">
    <property type="entry name" value="Methyltr_RsmB-F"/>
    <property type="match status" value="1"/>
</dbReference>
<dbReference type="AlphaFoldDB" id="A0A381T3P1"/>
<dbReference type="GO" id="GO:0005737">
    <property type="term" value="C:cytoplasm"/>
    <property type="evidence" value="ECO:0007669"/>
    <property type="project" value="UniProtKB-SubCell"/>
</dbReference>
<evidence type="ECO:0000259" key="13">
    <source>
        <dbReference type="PROSITE" id="PS51686"/>
    </source>
</evidence>
<dbReference type="SUPFAM" id="SSF48013">
    <property type="entry name" value="NusB-like"/>
    <property type="match status" value="1"/>
</dbReference>
<dbReference type="InterPro" id="IPR004573">
    <property type="entry name" value="rRNA_ssu_MeTfrase_B"/>
</dbReference>
<keyword evidence="8" id="KW-0949">S-adenosyl-L-methionine</keyword>
<comment type="function">
    <text evidence="1">Specifically methylates the cytosine at position 967 (m5C967) of 16S rRNA.</text>
</comment>
<dbReference type="GO" id="GO:0008649">
    <property type="term" value="F:rRNA methyltransferase activity"/>
    <property type="evidence" value="ECO:0007669"/>
    <property type="project" value="InterPro"/>
</dbReference>
<dbReference type="PANTHER" id="PTHR22807:SF53">
    <property type="entry name" value="RIBOSOMAL RNA SMALL SUBUNIT METHYLTRANSFERASE B-RELATED"/>
    <property type="match status" value="1"/>
</dbReference>
<dbReference type="InterPro" id="IPR006027">
    <property type="entry name" value="NusB_RsmB_TIM44"/>
</dbReference>
<dbReference type="GO" id="GO:0003723">
    <property type="term" value="F:RNA binding"/>
    <property type="evidence" value="ECO:0007669"/>
    <property type="project" value="UniProtKB-KW"/>
</dbReference>
<keyword evidence="5" id="KW-0698">rRNA processing</keyword>
<keyword evidence="7" id="KW-0808">Transferase</keyword>